<evidence type="ECO:0000259" key="1">
    <source>
        <dbReference type="SMART" id="SM00856"/>
    </source>
</evidence>
<gene>
    <name evidence="2" type="ORF">RJ641_026608</name>
</gene>
<dbReference type="Proteomes" id="UP001370490">
    <property type="component" value="Unassembled WGS sequence"/>
</dbReference>
<dbReference type="InterPro" id="IPR035513">
    <property type="entry name" value="Invertase/methylesterase_inhib"/>
</dbReference>
<organism evidence="2 3">
    <name type="scientific">Dillenia turbinata</name>
    <dbReference type="NCBI Taxonomy" id="194707"/>
    <lineage>
        <taxon>Eukaryota</taxon>
        <taxon>Viridiplantae</taxon>
        <taxon>Streptophyta</taxon>
        <taxon>Embryophyta</taxon>
        <taxon>Tracheophyta</taxon>
        <taxon>Spermatophyta</taxon>
        <taxon>Magnoliopsida</taxon>
        <taxon>eudicotyledons</taxon>
        <taxon>Gunneridae</taxon>
        <taxon>Pentapetalae</taxon>
        <taxon>Dilleniales</taxon>
        <taxon>Dilleniaceae</taxon>
        <taxon>Dillenia</taxon>
    </lineage>
</organism>
<feature type="domain" description="Pectinesterase inhibitor" evidence="1">
    <location>
        <begin position="75"/>
        <end position="223"/>
    </location>
</feature>
<dbReference type="SUPFAM" id="SSF101148">
    <property type="entry name" value="Plant invertase/pectin methylesterase inhibitor"/>
    <property type="match status" value="1"/>
</dbReference>
<accession>A0AAN8W4L4</accession>
<reference evidence="2 3" key="1">
    <citation type="submission" date="2023-12" db="EMBL/GenBank/DDBJ databases">
        <title>A high-quality genome assembly for Dillenia turbinata (Dilleniales).</title>
        <authorList>
            <person name="Chanderbali A."/>
        </authorList>
    </citation>
    <scope>NUCLEOTIDE SEQUENCE [LARGE SCALE GENOMIC DNA]</scope>
    <source>
        <strain evidence="2">LSX21</strain>
        <tissue evidence="2">Leaf</tissue>
    </source>
</reference>
<dbReference type="Pfam" id="PF04043">
    <property type="entry name" value="PMEI"/>
    <property type="match status" value="1"/>
</dbReference>
<dbReference type="FunFam" id="1.20.140.40:FF:000001">
    <property type="entry name" value="Pectinesterase"/>
    <property type="match status" value="1"/>
</dbReference>
<dbReference type="InterPro" id="IPR012334">
    <property type="entry name" value="Pectin_lyas_fold"/>
</dbReference>
<dbReference type="EMBL" id="JBAMMX010000004">
    <property type="protein sequence ID" value="KAK6941231.1"/>
    <property type="molecule type" value="Genomic_DNA"/>
</dbReference>
<dbReference type="NCBIfam" id="TIGR01614">
    <property type="entry name" value="PME_inhib"/>
    <property type="match status" value="1"/>
</dbReference>
<dbReference type="GO" id="GO:0004857">
    <property type="term" value="F:enzyme inhibitor activity"/>
    <property type="evidence" value="ECO:0007669"/>
    <property type="project" value="InterPro"/>
</dbReference>
<keyword evidence="3" id="KW-1185">Reference proteome</keyword>
<dbReference type="Gene3D" id="2.160.20.10">
    <property type="entry name" value="Single-stranded right-handed beta-helix, Pectin lyase-like"/>
    <property type="match status" value="1"/>
</dbReference>
<dbReference type="CDD" id="cd15798">
    <property type="entry name" value="PMEI-like_3"/>
    <property type="match status" value="1"/>
</dbReference>
<comment type="caution">
    <text evidence="2">The sequence shown here is derived from an EMBL/GenBank/DDBJ whole genome shotgun (WGS) entry which is preliminary data.</text>
</comment>
<dbReference type="InterPro" id="IPR006501">
    <property type="entry name" value="Pectinesterase_inhib_dom"/>
</dbReference>
<dbReference type="AlphaFoldDB" id="A0AAN8W4L4"/>
<dbReference type="SMART" id="SM00856">
    <property type="entry name" value="PMEI"/>
    <property type="match status" value="1"/>
</dbReference>
<sequence>MAFQEFSHFSERRKAERREKLRKRITIAVASSILLLGLVAAGCFAVVKMSDSKAHNDNNINNNNNAKSGPKEVSAAATTIKLICNGTDYKQSCENSLSEVAKSDPSLSQPQNFVKAAISDVDAEVQKAANGTSALNFDTPEEKAAYEDCKVLLQDAMDELKESLSRVELGKLSSASDDLNNWLSAVMSYLHTCIDGFPEGNAKTSMEKALKSGKELTSNGLAIVSEASSVRKTLQVPSGTASRRLLAEDGFPQWLSHDERRMLKARKINKTPNVIVAKDGSGNFTTISDALAAMPEKYEGRKVNL</sequence>
<name>A0AAN8W4L4_9MAGN</name>
<evidence type="ECO:0000313" key="2">
    <source>
        <dbReference type="EMBL" id="KAK6941231.1"/>
    </source>
</evidence>
<dbReference type="PANTHER" id="PTHR31707">
    <property type="entry name" value="PECTINESTERASE"/>
    <property type="match status" value="1"/>
</dbReference>
<dbReference type="Gene3D" id="1.20.140.40">
    <property type="entry name" value="Invertase/pectin methylesterase inhibitor family protein"/>
    <property type="match status" value="1"/>
</dbReference>
<proteinExistence type="predicted"/>
<protein>
    <submittedName>
        <fullName evidence="2">Pectinesterase inhibitor domain</fullName>
    </submittedName>
</protein>
<evidence type="ECO:0000313" key="3">
    <source>
        <dbReference type="Proteomes" id="UP001370490"/>
    </source>
</evidence>